<dbReference type="InterPro" id="IPR029058">
    <property type="entry name" value="AB_hydrolase_fold"/>
</dbReference>
<proteinExistence type="predicted"/>
<evidence type="ECO:0000256" key="2">
    <source>
        <dbReference type="ARBA" id="ARBA00022525"/>
    </source>
</evidence>
<reference evidence="4 5" key="1">
    <citation type="journal article" date="2019" name="Int. J. Syst. Evol. Microbiol.">
        <title>The Global Catalogue of Microorganisms (GCM) 10K type strain sequencing project: providing services to taxonomists for standard genome sequencing and annotation.</title>
        <authorList>
            <consortium name="The Broad Institute Genomics Platform"/>
            <consortium name="The Broad Institute Genome Sequencing Center for Infectious Disease"/>
            <person name="Wu L."/>
            <person name="Ma J."/>
        </authorList>
    </citation>
    <scope>NUCLEOTIDE SEQUENCE [LARGE SCALE GENOMIC DNA]</scope>
    <source>
        <strain evidence="4 5">JCM 14603</strain>
    </source>
</reference>
<dbReference type="InterPro" id="IPR011049">
    <property type="entry name" value="Serralysin-like_metalloprot_C"/>
</dbReference>
<dbReference type="EMBL" id="BAAAES010000010">
    <property type="protein sequence ID" value="GAA0674497.1"/>
    <property type="molecule type" value="Genomic_DNA"/>
</dbReference>
<keyword evidence="5" id="KW-1185">Reference proteome</keyword>
<comment type="caution">
    <text evidence="4">The sequence shown here is derived from an EMBL/GenBank/DDBJ whole genome shotgun (WGS) entry which is preliminary data.</text>
</comment>
<dbReference type="InterPro" id="IPR001343">
    <property type="entry name" value="Hemolysn_Ca-bd"/>
</dbReference>
<dbReference type="PANTHER" id="PTHR38340:SF1">
    <property type="entry name" value="S-LAYER PROTEIN"/>
    <property type="match status" value="1"/>
</dbReference>
<dbReference type="SUPFAM" id="SSF51120">
    <property type="entry name" value="beta-Roll"/>
    <property type="match status" value="3"/>
</dbReference>
<sequence>MNTVLQRAILALDAYNRGRPDDVGLRMPTNRVAGAIVSILSTENPAYNSAFAATSYNLVAPGAGTVIAYRGTDHLGGDLFTGYAQGAGGLDPQAIDAINFYNATKQSIANSPGANSSASIVTTGHSLGGGLAGLVSALYGLDSTIFNNMPFQAAAENYNVQAQLAGTVNATQYSQPLKDLIYGSGTVGSIFNNNPVTYSNAHDFLGVFRHLATNVEHELEAGDGPWISTPVLGHSMATQVALVYASTNNLTSWLPASGYLWNAFISTDVAGRVGGLDSYRGTSDRSSALRTIIAYSAVDAGLTSADKPFGDTGIAAMFDDTADMAAAVNGETNSSFTRGVNYIASLAVLNAGNLAVQGVMQAAQSSAVDGVLDRGVNSDVFSIDLTQNRWNIGSSNAPTDYVRAIIDLGLANVSRASDLRSALSAFGKDASNYSDISSISYQTSLTTIGAGPSVPPASVEFTFLADASSGADTTNAPTATVRAIATAISSSQQVIGHDEDDIFLGGLGNDLLIGGGGRNALFGREGNDIISTSGTNDIISGGSGNDLIRLSSGSTATITFGRGDGKDVVRYASGQAGYNLRLDNLSINDISIIVGGSDNSYQAYGDVGSANVQFLVFKIKATGETITLAQQDADIGAVSSTSFQKNGLAYAAAQNPISSVMFKGGITWSASQLWAYIGGHALHGNVTSHMMTSFDRTSGYGFTGQRAKAAKYLHDINEQYFLVDPVKPAPVRIPGTSSPDYIVDDGGDDVIDPGLGDDTVELGAGNDTVLWNINSGKDSVVSLGEYNGSDVIKMGIGVARSNLTYTVDNYGSITIAVAEAGGSLTLQGQYFATSGNGDVSLELADGTQISHAQMMAAAATSIPANHQVISGTNGDDTINLPTFNFTYAGAKGNDTIYAGSSTTSLVGSGGEIRFATGDGNDIFDGGAGRQDGLFLSDSLPSDVSLKAIRPRYYPFSYFGGVVVALPGGDTFTINDQFALASGGQPEGIGAIRFADGTVWDRAAIQSHTAFGPTIMGTPYDEALTLASDYARVDAGKGDDYIAVSGNGGGEIIFRANDGHDILDNPGSGFHRSDTLALQDLNPADVSLMRTGEQMSLTVLATGAVFDAQFQFWEGGRDQGLDFIRFANGAVWNRSDMLSQIASNPTVMGTPYGEALTLASDYVRVDPGKGDDYIAVSGEGGGEIIFRANDGHDILDNPGSGFHRSDTLVLQGLNPADISLKRTGDQMSVTVLATNAVFHAQFQFWQGGQDQGLDFIRFADGTTWDRTRFEQEVVPPATGATYDARPQVLASQLVQAASAFDQSRGAIEFSMSNYNNKGFDTMFFAREAA</sequence>
<accession>A0ABN1HYY9</accession>
<gene>
    <name evidence="4" type="ORF">GCM10009102_28160</name>
</gene>
<dbReference type="InterPro" id="IPR010566">
    <property type="entry name" value="Haemolys_ca-bd"/>
</dbReference>
<dbReference type="PANTHER" id="PTHR38340">
    <property type="entry name" value="S-LAYER PROTEIN"/>
    <property type="match status" value="1"/>
</dbReference>
<dbReference type="Gene3D" id="2.150.10.10">
    <property type="entry name" value="Serralysin-like metalloprotease, C-terminal"/>
    <property type="match status" value="1"/>
</dbReference>
<dbReference type="Proteomes" id="UP001500238">
    <property type="component" value="Unassembled WGS sequence"/>
</dbReference>
<keyword evidence="2" id="KW-0964">Secreted</keyword>
<dbReference type="Pfam" id="PF00353">
    <property type="entry name" value="HemolysinCabind"/>
    <property type="match status" value="3"/>
</dbReference>
<organism evidence="4 5">
    <name type="scientific">Sphingomonas insulae</name>
    <dbReference type="NCBI Taxonomy" id="424800"/>
    <lineage>
        <taxon>Bacteria</taxon>
        <taxon>Pseudomonadati</taxon>
        <taxon>Pseudomonadota</taxon>
        <taxon>Alphaproteobacteria</taxon>
        <taxon>Sphingomonadales</taxon>
        <taxon>Sphingomonadaceae</taxon>
        <taxon>Sphingomonas</taxon>
    </lineage>
</organism>
<dbReference type="PRINTS" id="PR00313">
    <property type="entry name" value="CABNDNGRPT"/>
</dbReference>
<name>A0ABN1HYY9_9SPHN</name>
<feature type="domain" description="Haemolysin-type calcium binding-related" evidence="3">
    <location>
        <begin position="967"/>
        <end position="1002"/>
    </location>
</feature>
<dbReference type="Pfam" id="PF26363">
    <property type="entry name" value="Phospholipase-like"/>
    <property type="match status" value="1"/>
</dbReference>
<evidence type="ECO:0000313" key="5">
    <source>
        <dbReference type="Proteomes" id="UP001500238"/>
    </source>
</evidence>
<dbReference type="RefSeq" id="WP_163956995.1">
    <property type="nucleotide sequence ID" value="NZ_BAAAES010000010.1"/>
</dbReference>
<evidence type="ECO:0000256" key="1">
    <source>
        <dbReference type="ARBA" id="ARBA00004613"/>
    </source>
</evidence>
<dbReference type="SUPFAM" id="SSF53474">
    <property type="entry name" value="alpha/beta-Hydrolases"/>
    <property type="match status" value="1"/>
</dbReference>
<comment type="subcellular location">
    <subcellularLocation>
        <location evidence="1">Secreted</location>
    </subcellularLocation>
</comment>
<dbReference type="Pfam" id="PF06594">
    <property type="entry name" value="HCBP_related"/>
    <property type="match status" value="1"/>
</dbReference>
<evidence type="ECO:0000259" key="3">
    <source>
        <dbReference type="Pfam" id="PF06594"/>
    </source>
</evidence>
<evidence type="ECO:0000313" key="4">
    <source>
        <dbReference type="EMBL" id="GAA0674497.1"/>
    </source>
</evidence>
<protein>
    <recommendedName>
        <fullName evidence="3">Haemolysin-type calcium binding-related domain-containing protein</fullName>
    </recommendedName>
</protein>
<dbReference type="InterPro" id="IPR050557">
    <property type="entry name" value="RTX_toxin/Mannuronan_C5-epim"/>
</dbReference>